<dbReference type="GO" id="GO:0046820">
    <property type="term" value="F:4-amino-4-deoxychorismate synthase activity"/>
    <property type="evidence" value="ECO:0007669"/>
    <property type="project" value="UniProtKB-EC"/>
</dbReference>
<dbReference type="GO" id="GO:0008153">
    <property type="term" value="P:4-aminobenzoate biosynthetic process"/>
    <property type="evidence" value="ECO:0007669"/>
    <property type="project" value="TreeGrafter"/>
</dbReference>
<dbReference type="InterPro" id="IPR017926">
    <property type="entry name" value="GATASE"/>
</dbReference>
<gene>
    <name evidence="8" type="ORF">BIV18_00140</name>
</gene>
<dbReference type="PRINTS" id="PR00097">
    <property type="entry name" value="ANTSNTHASEII"/>
</dbReference>
<keyword evidence="3" id="KW-0808">Transferase</keyword>
<evidence type="ECO:0000259" key="7">
    <source>
        <dbReference type="Pfam" id="PF04715"/>
    </source>
</evidence>
<dbReference type="InterPro" id="IPR015890">
    <property type="entry name" value="Chorismate_C"/>
</dbReference>
<accession>A0A1U7LXM6</accession>
<dbReference type="GO" id="GO:0005737">
    <property type="term" value="C:cytoplasm"/>
    <property type="evidence" value="ECO:0007669"/>
    <property type="project" value="TreeGrafter"/>
</dbReference>
<dbReference type="AlphaFoldDB" id="A0A1U7LXM6"/>
<evidence type="ECO:0000256" key="2">
    <source>
        <dbReference type="ARBA" id="ARBA00013139"/>
    </source>
</evidence>
<dbReference type="NCBIfam" id="TIGR00553">
    <property type="entry name" value="pabB"/>
    <property type="match status" value="1"/>
</dbReference>
<dbReference type="InterPro" id="IPR029062">
    <property type="entry name" value="Class_I_gatase-like"/>
</dbReference>
<dbReference type="PROSITE" id="PS51273">
    <property type="entry name" value="GATASE_TYPE_1"/>
    <property type="match status" value="1"/>
</dbReference>
<organism evidence="8 9">
    <name type="scientific">Peptoniphilus porci</name>
    <dbReference type="NCBI Taxonomy" id="2652280"/>
    <lineage>
        <taxon>Bacteria</taxon>
        <taxon>Bacillati</taxon>
        <taxon>Bacillota</taxon>
        <taxon>Tissierellia</taxon>
        <taxon>Tissierellales</taxon>
        <taxon>Peptoniphilaceae</taxon>
        <taxon>Peptoniphilus</taxon>
    </lineage>
</organism>
<comment type="similarity">
    <text evidence="1">In the C-terminal section; belongs to the anthranilate synthase component I family.</text>
</comment>
<dbReference type="GO" id="GO:0009396">
    <property type="term" value="P:folic acid-containing compound biosynthetic process"/>
    <property type="evidence" value="ECO:0007669"/>
    <property type="project" value="InterPro"/>
</dbReference>
<dbReference type="CDD" id="cd01743">
    <property type="entry name" value="GATase1_Anthranilate_Synthase"/>
    <property type="match status" value="1"/>
</dbReference>
<dbReference type="PANTHER" id="PTHR11236">
    <property type="entry name" value="AMINOBENZOATE/ANTHRANILATE SYNTHASE"/>
    <property type="match status" value="1"/>
</dbReference>
<evidence type="ECO:0000256" key="3">
    <source>
        <dbReference type="ARBA" id="ARBA00022679"/>
    </source>
</evidence>
<dbReference type="SUPFAM" id="SSF52317">
    <property type="entry name" value="Class I glutamine amidotransferase-like"/>
    <property type="match status" value="1"/>
</dbReference>
<name>A0A1U7LXM6_9FIRM</name>
<evidence type="ECO:0000259" key="6">
    <source>
        <dbReference type="Pfam" id="PF00425"/>
    </source>
</evidence>
<dbReference type="InterPro" id="IPR019999">
    <property type="entry name" value="Anth_synth_I-like"/>
</dbReference>
<dbReference type="Gene3D" id="3.60.120.10">
    <property type="entry name" value="Anthranilate synthase"/>
    <property type="match status" value="1"/>
</dbReference>
<reference evidence="8 9" key="1">
    <citation type="journal article" date="2016" name="Appl. Environ. Microbiol.">
        <title>Function and Phylogeny of Bacterial Butyryl Coenzyme A:Acetate Transferases and Their Diversity in the Proximal Colon of Swine.</title>
        <authorList>
            <person name="Trachsel J."/>
            <person name="Bayles D.O."/>
            <person name="Looft T."/>
            <person name="Levine U.Y."/>
            <person name="Allen H.K."/>
        </authorList>
    </citation>
    <scope>NUCLEOTIDE SEQUENCE [LARGE SCALE GENOMIC DNA]</scope>
    <source>
        <strain evidence="8 9">35-6-1</strain>
    </source>
</reference>
<keyword evidence="4" id="KW-0315">Glutamine amidotransferase</keyword>
<dbReference type="Proteomes" id="UP000187166">
    <property type="component" value="Unassembled WGS sequence"/>
</dbReference>
<dbReference type="PRINTS" id="PR00099">
    <property type="entry name" value="CPSGATASE"/>
</dbReference>
<dbReference type="InterPro" id="IPR006221">
    <property type="entry name" value="TrpG/PapA_dom"/>
</dbReference>
<dbReference type="Pfam" id="PF04715">
    <property type="entry name" value="Anth_synt_I_N"/>
    <property type="match status" value="1"/>
</dbReference>
<dbReference type="STRING" id="1465756.BIV18_00140"/>
<evidence type="ECO:0000259" key="5">
    <source>
        <dbReference type="Pfam" id="PF00117"/>
    </source>
</evidence>
<dbReference type="EMBL" id="MJIH01000001">
    <property type="protein sequence ID" value="OLR64077.1"/>
    <property type="molecule type" value="Genomic_DNA"/>
</dbReference>
<feature type="domain" description="Chorismate-utilising enzyme C-terminal" evidence="6">
    <location>
        <begin position="412"/>
        <end position="666"/>
    </location>
</feature>
<dbReference type="Gene3D" id="3.40.50.880">
    <property type="match status" value="1"/>
</dbReference>
<protein>
    <recommendedName>
        <fullName evidence="2">aminodeoxychorismate synthase</fullName>
        <ecNumber evidence="2">2.6.1.85</ecNumber>
    </recommendedName>
</protein>
<dbReference type="InterPro" id="IPR005802">
    <property type="entry name" value="ADC_synth_comp_1"/>
</dbReference>
<evidence type="ECO:0000256" key="1">
    <source>
        <dbReference type="ARBA" id="ARBA00005970"/>
    </source>
</evidence>
<dbReference type="Pfam" id="PF00117">
    <property type="entry name" value="GATase"/>
    <property type="match status" value="1"/>
</dbReference>
<comment type="caution">
    <text evidence="8">The sequence shown here is derived from an EMBL/GenBank/DDBJ whole genome shotgun (WGS) entry which is preliminary data.</text>
</comment>
<dbReference type="GO" id="GO:0000162">
    <property type="term" value="P:L-tryptophan biosynthetic process"/>
    <property type="evidence" value="ECO:0007669"/>
    <property type="project" value="TreeGrafter"/>
</dbReference>
<dbReference type="FunFam" id="3.40.50.880:FF:000003">
    <property type="entry name" value="Anthranilate synthase component II"/>
    <property type="match status" value="1"/>
</dbReference>
<dbReference type="InterPro" id="IPR005801">
    <property type="entry name" value="ADC_synthase"/>
</dbReference>
<evidence type="ECO:0000256" key="4">
    <source>
        <dbReference type="ARBA" id="ARBA00022962"/>
    </source>
</evidence>
<dbReference type="SUPFAM" id="SSF56322">
    <property type="entry name" value="ADC synthase"/>
    <property type="match status" value="1"/>
</dbReference>
<dbReference type="Pfam" id="PF00425">
    <property type="entry name" value="Chorismate_bind"/>
    <property type="match status" value="1"/>
</dbReference>
<dbReference type="NCBIfam" id="TIGR00566">
    <property type="entry name" value="trpG_papA"/>
    <property type="match status" value="1"/>
</dbReference>
<evidence type="ECO:0000313" key="9">
    <source>
        <dbReference type="Proteomes" id="UP000187166"/>
    </source>
</evidence>
<sequence>MWHRWIQKGNNISKKLFKGEKMKSLIIDNYDSYTYNLFQLIGKVSGVEPIVIKNDEMTYEEILDLDFDNVILSPGPGSPEKEKDFGVCKDIIEKLNKPILGICLGHQGIYYYNGGKILKAREPMHGRQSEVIHKGKNLFKGIKNNFKVTRYHSLICEDKELENINIDARTSDGIVMAISHKNKPIYGVQFHPESIASECGEKLIENFINICQEFYKTRELYYEIIDKSFDTKNIYDKIYNYCEGTLWLDSSKVEEGLSRFSIFGLQGPKSHTIKYDVDKKIVEKSFENSSEVEIYNIDIFDFLKKNRKKWIYDESLPFDFQLGYIGYFGYELKKDTEKVINKYSYEHPDAYFKYCDRALVYDHKEEKLYFLSHVDDKNWINEIKNILEKEIEIKKGDNTKKDFPKLKFIKDKKTYINDIKRIKELICEGETYEVCLTNRLDIFDKINGKKYYEYLREKSPGQYSAYLPFDEIKIACSSMERFLKVDKNNFVTTKPIKGTVKRGDSLEEDQKLIEELKNEEKTKSENLMIVDLLRNDLGKFCKIGSVEVPKLMDVETYKTLHQLVTTVSGKIKDDVDIIDVLRKTFPGGSMTGAPKKRTLEIIDELENYPRGIYSGTIGYISNNSTMDFNIVIRTALIEDEKTTIGVGGAIIILSDEEEEFDEIVLKAKGSLLALQSYYNNFDEIDIEGSKG</sequence>
<feature type="domain" description="Anthranilate synthase component I N-terminal" evidence="7">
    <location>
        <begin position="232"/>
        <end position="369"/>
    </location>
</feature>
<evidence type="ECO:0000313" key="8">
    <source>
        <dbReference type="EMBL" id="OLR64077.1"/>
    </source>
</evidence>
<dbReference type="PRINTS" id="PR00096">
    <property type="entry name" value="GATASE"/>
</dbReference>
<keyword evidence="9" id="KW-1185">Reference proteome</keyword>
<dbReference type="EC" id="2.6.1.85" evidence="2"/>
<dbReference type="PANTHER" id="PTHR11236:SF18">
    <property type="entry name" value="AMINODEOXYCHORISMATE SYNTHASE"/>
    <property type="match status" value="1"/>
</dbReference>
<proteinExistence type="inferred from homology"/>
<feature type="domain" description="Glutamine amidotransferase" evidence="5">
    <location>
        <begin position="25"/>
        <end position="208"/>
    </location>
</feature>
<dbReference type="InterPro" id="IPR006805">
    <property type="entry name" value="Anth_synth_I_N"/>
</dbReference>